<dbReference type="InterPro" id="IPR050763">
    <property type="entry name" value="ABC_transporter_ATP-binding"/>
</dbReference>
<dbReference type="Proteomes" id="UP000004063">
    <property type="component" value="Chromosome"/>
</dbReference>
<evidence type="ECO:0000259" key="4">
    <source>
        <dbReference type="PROSITE" id="PS50893"/>
    </source>
</evidence>
<evidence type="ECO:0000256" key="1">
    <source>
        <dbReference type="ARBA" id="ARBA00022448"/>
    </source>
</evidence>
<dbReference type="PROSITE" id="PS50893">
    <property type="entry name" value="ABC_TRANSPORTER_2"/>
    <property type="match status" value="1"/>
</dbReference>
<evidence type="ECO:0000256" key="3">
    <source>
        <dbReference type="ARBA" id="ARBA00022840"/>
    </source>
</evidence>
<protein>
    <submittedName>
        <fullName evidence="5">ABC transporter, ATP-binding protein</fullName>
    </submittedName>
</protein>
<organism evidence="5">
    <name type="scientific">Finegoldia magna ATCC 53516</name>
    <dbReference type="NCBI Taxonomy" id="525282"/>
    <lineage>
        <taxon>Bacteria</taxon>
        <taxon>Bacillati</taxon>
        <taxon>Bacillota</taxon>
        <taxon>Tissierellia</taxon>
        <taxon>Tissierellales</taxon>
        <taxon>Peptoniphilaceae</taxon>
        <taxon>Finegoldia</taxon>
    </lineage>
</organism>
<comment type="caution">
    <text evidence="5">The sequence shown here is derived from an EMBL/GenBank/DDBJ whole genome shotgun (WGS) entry which is preliminary data.</text>
</comment>
<dbReference type="SMART" id="SM00382">
    <property type="entry name" value="AAA"/>
    <property type="match status" value="1"/>
</dbReference>
<dbReference type="Pfam" id="PF00005">
    <property type="entry name" value="ABC_tran"/>
    <property type="match status" value="1"/>
</dbReference>
<proteinExistence type="predicted"/>
<keyword evidence="2" id="KW-0547">Nucleotide-binding</keyword>
<dbReference type="Gene3D" id="3.40.50.300">
    <property type="entry name" value="P-loop containing nucleotide triphosphate hydrolases"/>
    <property type="match status" value="1"/>
</dbReference>
<dbReference type="HOGENOM" id="CLU_000604_1_2_9"/>
<dbReference type="SUPFAM" id="SSF52540">
    <property type="entry name" value="P-loop containing nucleoside triphosphate hydrolases"/>
    <property type="match status" value="1"/>
</dbReference>
<dbReference type="eggNOG" id="COG4586">
    <property type="taxonomic scope" value="Bacteria"/>
</dbReference>
<dbReference type="PANTHER" id="PTHR42711">
    <property type="entry name" value="ABC TRANSPORTER ATP-BINDING PROTEIN"/>
    <property type="match status" value="1"/>
</dbReference>
<keyword evidence="3 5" id="KW-0067">ATP-binding</keyword>
<gene>
    <name evidence="5" type="ORF">HMPREF0391_10449</name>
</gene>
<dbReference type="EMBL" id="ACHM02000001">
    <property type="protein sequence ID" value="EFH94081.1"/>
    <property type="molecule type" value="Genomic_DNA"/>
</dbReference>
<evidence type="ECO:0000256" key="2">
    <source>
        <dbReference type="ARBA" id="ARBA00022741"/>
    </source>
</evidence>
<dbReference type="STRING" id="525282.HMPREF0391_10449"/>
<dbReference type="PANTHER" id="PTHR42711:SF4">
    <property type="entry name" value="ABC TRANSPORTER RELATED"/>
    <property type="match status" value="1"/>
</dbReference>
<name>D6S7M7_FINMA</name>
<dbReference type="GO" id="GO:0005524">
    <property type="term" value="F:ATP binding"/>
    <property type="evidence" value="ECO:0007669"/>
    <property type="project" value="UniProtKB-KW"/>
</dbReference>
<dbReference type="AlphaFoldDB" id="D6S7M7"/>
<keyword evidence="1" id="KW-0813">Transport</keyword>
<accession>D6S7M7</accession>
<dbReference type="GO" id="GO:0016887">
    <property type="term" value="F:ATP hydrolysis activity"/>
    <property type="evidence" value="ECO:0007669"/>
    <property type="project" value="InterPro"/>
</dbReference>
<sequence>MERNMIEINNLKKDYEIIKRKSLLNKERTIVNAVKKISFKIEDGERVGLIGLNGAGKTTTIKMMTGILYPTDGFIKVNGFTPSDRKKEFLNEIGVSMGQRSCMFYDIDVIESFKYFKEVYEISDEDFEERLQEFDKVLGLSQLLHTPVRKLSFGQRMKCELAVSLIHLPRTIFLDEPTIGLDVVVQENIFEFLNMINQKYNSTIILTTHEIENIDKFCPRIIVLNHGEVIYDGRCNKFLDRDKYRKLTVSSKYVEYLKDFNPDIENEKATVLLTTDQLNSVDISNFSKSEFTIEELSLEDVLKTKLRVE</sequence>
<evidence type="ECO:0000313" key="5">
    <source>
        <dbReference type="EMBL" id="EFH94081.1"/>
    </source>
</evidence>
<dbReference type="InterPro" id="IPR003593">
    <property type="entry name" value="AAA+_ATPase"/>
</dbReference>
<feature type="domain" description="ABC transporter" evidence="4">
    <location>
        <begin position="18"/>
        <end position="251"/>
    </location>
</feature>
<dbReference type="InterPro" id="IPR027417">
    <property type="entry name" value="P-loop_NTPase"/>
</dbReference>
<dbReference type="InterPro" id="IPR003439">
    <property type="entry name" value="ABC_transporter-like_ATP-bd"/>
</dbReference>
<reference evidence="5" key="1">
    <citation type="submission" date="2010-05" db="EMBL/GenBank/DDBJ databases">
        <authorList>
            <person name="Muzny D."/>
            <person name="Qin X."/>
            <person name="Buhay C."/>
            <person name="Dugan-Rocha S."/>
            <person name="Ding Y."/>
            <person name="Chen G."/>
            <person name="Hawes A."/>
            <person name="Holder M."/>
            <person name="Jhangiani S."/>
            <person name="Johnson A."/>
            <person name="Khan Z."/>
            <person name="Li Z."/>
            <person name="Liu W."/>
            <person name="Liu X."/>
            <person name="Perez L."/>
            <person name="Shen H."/>
            <person name="Wang Q."/>
            <person name="Watt J."/>
            <person name="Xi L."/>
            <person name="Xin Y."/>
            <person name="Zhou J."/>
            <person name="Deng J."/>
            <person name="Jiang H."/>
            <person name="Liu Y."/>
            <person name="Qu J."/>
            <person name="Song X.-Z."/>
            <person name="Zhang L."/>
            <person name="Villasana D."/>
            <person name="Johnson A."/>
            <person name="Liu J."/>
            <person name="Liyanage D."/>
            <person name="Lorensuhewa L."/>
            <person name="Robinson T."/>
            <person name="Song A."/>
            <person name="Song B.-B."/>
            <person name="Dinh H."/>
            <person name="Thornton R."/>
            <person name="Coyle M."/>
            <person name="Francisco L."/>
            <person name="Jackson L."/>
            <person name="Javaid M."/>
            <person name="Korchina V."/>
            <person name="Kovar C."/>
            <person name="Mata R."/>
            <person name="Mathew T."/>
            <person name="Ngo R."/>
            <person name="Nguyen L."/>
            <person name="Nguyen N."/>
            <person name="Okwuonu G."/>
            <person name="Ongeri F."/>
            <person name="Pham C."/>
            <person name="Simmons D."/>
            <person name="Wilczek-Boney K."/>
            <person name="Hale W."/>
            <person name="Jakkamsetti A."/>
            <person name="Pham P."/>
            <person name="Ruth R."/>
            <person name="San Lucas F."/>
            <person name="Warren J."/>
            <person name="Zhang J."/>
            <person name="Zhao Z."/>
            <person name="Zhou C."/>
            <person name="Zhu D."/>
            <person name="Lee S."/>
            <person name="Bess C."/>
            <person name="Blankenburg K."/>
            <person name="Forbes L."/>
            <person name="Fu Q."/>
            <person name="Gubbala S."/>
            <person name="Hirani K."/>
            <person name="Jayaseelan J.C."/>
            <person name="Lara F."/>
            <person name="Munidasa M."/>
            <person name="Palculict T."/>
            <person name="Patil S."/>
            <person name="Pu L.-L."/>
            <person name="Saada N."/>
            <person name="Tang L."/>
            <person name="Weissenberger G."/>
            <person name="Zhu Y."/>
            <person name="Hemphill L."/>
            <person name="Shang Y."/>
            <person name="Youmans B."/>
            <person name="Ayvaz T."/>
            <person name="Ross M."/>
            <person name="Santibanez J."/>
            <person name="Aqrawi P."/>
            <person name="Gross S."/>
            <person name="Joshi V."/>
            <person name="Fowler G."/>
            <person name="Nazareth L."/>
            <person name="Reid J."/>
            <person name="Worley K."/>
            <person name="Petrosino J."/>
            <person name="Highlander S."/>
            <person name="Gibbs R."/>
        </authorList>
    </citation>
    <scope>NUCLEOTIDE SEQUENCE [LARGE SCALE GENOMIC DNA]</scope>
    <source>
        <strain evidence="5">ATCC 53516</strain>
    </source>
</reference>